<keyword evidence="1" id="KW-0808">Transferase</keyword>
<dbReference type="PANTHER" id="PTHR43968">
    <property type="match status" value="1"/>
</dbReference>
<accession>A0A5M8PMB5</accession>
<dbReference type="PANTHER" id="PTHR43968:SF13">
    <property type="entry name" value="GLUTATHIONE TRANSFERASE OMEGA-1"/>
    <property type="match status" value="1"/>
</dbReference>
<proteinExistence type="predicted"/>
<dbReference type="InterPro" id="IPR036282">
    <property type="entry name" value="Glutathione-S-Trfase_C_sf"/>
</dbReference>
<dbReference type="GO" id="GO:0005737">
    <property type="term" value="C:cytoplasm"/>
    <property type="evidence" value="ECO:0007669"/>
    <property type="project" value="TreeGrafter"/>
</dbReference>
<comment type="caution">
    <text evidence="1">The sequence shown here is derived from an EMBL/GenBank/DDBJ whole genome shotgun (WGS) entry which is preliminary data.</text>
</comment>
<dbReference type="SUPFAM" id="SSF47616">
    <property type="entry name" value="GST C-terminal domain-like"/>
    <property type="match status" value="1"/>
</dbReference>
<protein>
    <submittedName>
        <fullName evidence="1">Glutathione transferase omega-1</fullName>
    </submittedName>
</protein>
<gene>
    <name evidence="1" type="ORF">FRX48_06468</name>
</gene>
<dbReference type="OrthoDB" id="4951845at2759"/>
<dbReference type="GO" id="GO:0016740">
    <property type="term" value="F:transferase activity"/>
    <property type="evidence" value="ECO:0007669"/>
    <property type="project" value="UniProtKB-KW"/>
</dbReference>
<dbReference type="AlphaFoldDB" id="A0A5M8PMB5"/>
<dbReference type="Gene3D" id="1.20.1050.10">
    <property type="match status" value="1"/>
</dbReference>
<evidence type="ECO:0000313" key="2">
    <source>
        <dbReference type="Proteomes" id="UP000324767"/>
    </source>
</evidence>
<dbReference type="EMBL" id="VXIT01000010">
    <property type="protein sequence ID" value="KAA6409856.1"/>
    <property type="molecule type" value="Genomic_DNA"/>
</dbReference>
<dbReference type="InterPro" id="IPR050983">
    <property type="entry name" value="GST_Omega/HSP26"/>
</dbReference>
<name>A0A5M8PMB5_9LECA</name>
<sequence>MDEEGPLFSGREPSLIDLIVAPFAVRLWLFDYSKDGLGISEEGRGGDDENSWSRWHEWLTATNKRKSIEETTSERRHYPQIYQRYADNTAQSELAKATREGKGVP</sequence>
<evidence type="ECO:0000313" key="1">
    <source>
        <dbReference type="EMBL" id="KAA6409856.1"/>
    </source>
</evidence>
<dbReference type="Proteomes" id="UP000324767">
    <property type="component" value="Unassembled WGS sequence"/>
</dbReference>
<reference evidence="1 2" key="1">
    <citation type="submission" date="2019-09" db="EMBL/GenBank/DDBJ databases">
        <title>The hologenome of the rock-dwelling lichen Lasallia pustulata.</title>
        <authorList>
            <person name="Greshake Tzovaras B."/>
            <person name="Segers F."/>
            <person name="Bicker A."/>
            <person name="Dal Grande F."/>
            <person name="Otte J."/>
            <person name="Hankeln T."/>
            <person name="Schmitt I."/>
            <person name="Ebersberger I."/>
        </authorList>
    </citation>
    <scope>NUCLEOTIDE SEQUENCE [LARGE SCALE GENOMIC DNA]</scope>
    <source>
        <strain evidence="1">A1-1</strain>
    </source>
</reference>
<organism evidence="1 2">
    <name type="scientific">Lasallia pustulata</name>
    <dbReference type="NCBI Taxonomy" id="136370"/>
    <lineage>
        <taxon>Eukaryota</taxon>
        <taxon>Fungi</taxon>
        <taxon>Dikarya</taxon>
        <taxon>Ascomycota</taxon>
        <taxon>Pezizomycotina</taxon>
        <taxon>Lecanoromycetes</taxon>
        <taxon>OSLEUM clade</taxon>
        <taxon>Umbilicariomycetidae</taxon>
        <taxon>Umbilicariales</taxon>
        <taxon>Umbilicariaceae</taxon>
        <taxon>Lasallia</taxon>
    </lineage>
</organism>
<dbReference type="CDD" id="cd00299">
    <property type="entry name" value="GST_C_family"/>
    <property type="match status" value="1"/>
</dbReference>